<dbReference type="AlphaFoldDB" id="A0A485LWX1"/>
<sequence length="62" mass="7210">MTLEEFRAQCSEKWDDVRPVVIYFAGERFVIEYQDRFDPLTAPVVAMVHSYLGNIALTQNDN</sequence>
<dbReference type="EMBL" id="CAADRM010000016">
    <property type="protein sequence ID" value="VFU11694.1"/>
    <property type="molecule type" value="Genomic_DNA"/>
</dbReference>
<gene>
    <name evidence="1" type="ORF">SCFA_1120007</name>
</gene>
<reference evidence="1" key="1">
    <citation type="submission" date="2019-03" db="EMBL/GenBank/DDBJ databases">
        <authorList>
            <person name="Hao L."/>
        </authorList>
    </citation>
    <scope>NUCLEOTIDE SEQUENCE</scope>
</reference>
<protein>
    <submittedName>
        <fullName evidence="1">Uncharacterized protein</fullName>
    </submittedName>
</protein>
<evidence type="ECO:0000313" key="1">
    <source>
        <dbReference type="EMBL" id="VFU11694.1"/>
    </source>
</evidence>
<name>A0A485LWX1_9ZZZZ</name>
<organism evidence="1">
    <name type="scientific">anaerobic digester metagenome</name>
    <dbReference type="NCBI Taxonomy" id="1263854"/>
    <lineage>
        <taxon>unclassified sequences</taxon>
        <taxon>metagenomes</taxon>
        <taxon>ecological metagenomes</taxon>
    </lineage>
</organism>
<proteinExistence type="predicted"/>
<accession>A0A485LWX1</accession>